<dbReference type="AlphaFoldDB" id="A0A914EP60"/>
<organism evidence="1 2">
    <name type="scientific">Acrobeloides nanus</name>
    <dbReference type="NCBI Taxonomy" id="290746"/>
    <lineage>
        <taxon>Eukaryota</taxon>
        <taxon>Metazoa</taxon>
        <taxon>Ecdysozoa</taxon>
        <taxon>Nematoda</taxon>
        <taxon>Chromadorea</taxon>
        <taxon>Rhabditida</taxon>
        <taxon>Tylenchina</taxon>
        <taxon>Cephalobomorpha</taxon>
        <taxon>Cephaloboidea</taxon>
        <taxon>Cephalobidae</taxon>
        <taxon>Acrobeloides</taxon>
    </lineage>
</organism>
<keyword evidence="1" id="KW-1185">Reference proteome</keyword>
<accession>A0A914EP60</accession>
<protein>
    <submittedName>
        <fullName evidence="2">Uncharacterized protein</fullName>
    </submittedName>
</protein>
<proteinExistence type="predicted"/>
<sequence>MRTWLSGSAPGFESNGLGFEFGKECPSARTTLVRPILTTDNPCPSRLDRGQALSVLSADKPCPSYDCPCCPRTSLVRLTRCPSCPRTSLVRVVRGQAFELVMNTLGIPESTVHDDIQRYGEYGSDR</sequence>
<name>A0A914EP60_9BILA</name>
<reference evidence="2" key="1">
    <citation type="submission" date="2022-11" db="UniProtKB">
        <authorList>
            <consortium name="WormBaseParasite"/>
        </authorList>
    </citation>
    <scope>IDENTIFICATION</scope>
</reference>
<evidence type="ECO:0000313" key="1">
    <source>
        <dbReference type="Proteomes" id="UP000887540"/>
    </source>
</evidence>
<dbReference type="Proteomes" id="UP000887540">
    <property type="component" value="Unplaced"/>
</dbReference>
<dbReference type="WBParaSite" id="ACRNAN_scaffold9944.g7130.t1">
    <property type="protein sequence ID" value="ACRNAN_scaffold9944.g7130.t1"/>
    <property type="gene ID" value="ACRNAN_scaffold9944.g7130"/>
</dbReference>
<evidence type="ECO:0000313" key="2">
    <source>
        <dbReference type="WBParaSite" id="ACRNAN_scaffold9944.g7130.t1"/>
    </source>
</evidence>